<dbReference type="InterPro" id="IPR036879">
    <property type="entry name" value="TF_MADSbox_sf"/>
</dbReference>
<dbReference type="GO" id="GO:0003677">
    <property type="term" value="F:DNA binding"/>
    <property type="evidence" value="ECO:0007669"/>
    <property type="project" value="UniProtKB-KW"/>
</dbReference>
<dbReference type="SUPFAM" id="SSF55455">
    <property type="entry name" value="SRF-like"/>
    <property type="match status" value="1"/>
</dbReference>
<dbReference type="Pfam" id="PF00319">
    <property type="entry name" value="SRF-TF"/>
    <property type="match status" value="1"/>
</dbReference>
<evidence type="ECO:0000313" key="7">
    <source>
        <dbReference type="EMBL" id="PPQ75739.1"/>
    </source>
</evidence>
<comment type="subcellular location">
    <subcellularLocation>
        <location evidence="1">Nucleus</location>
    </subcellularLocation>
</comment>
<protein>
    <recommendedName>
        <fullName evidence="6">MADS-box domain-containing protein</fullName>
    </recommendedName>
</protein>
<evidence type="ECO:0000256" key="5">
    <source>
        <dbReference type="ARBA" id="ARBA00023242"/>
    </source>
</evidence>
<dbReference type="InterPro" id="IPR002100">
    <property type="entry name" value="TF_MADSbox"/>
</dbReference>
<keyword evidence="3" id="KW-0238">DNA-binding</keyword>
<dbReference type="GO" id="GO:0005634">
    <property type="term" value="C:nucleus"/>
    <property type="evidence" value="ECO:0007669"/>
    <property type="project" value="UniProtKB-SubCell"/>
</dbReference>
<evidence type="ECO:0000259" key="6">
    <source>
        <dbReference type="PROSITE" id="PS50066"/>
    </source>
</evidence>
<evidence type="ECO:0000256" key="2">
    <source>
        <dbReference type="ARBA" id="ARBA00023015"/>
    </source>
</evidence>
<name>A0A409WB72_PSICY</name>
<gene>
    <name evidence="7" type="ORF">CVT25_000922</name>
</gene>
<keyword evidence="4" id="KW-0804">Transcription</keyword>
<dbReference type="AlphaFoldDB" id="A0A409WB72"/>
<organism evidence="7 8">
    <name type="scientific">Psilocybe cyanescens</name>
    <dbReference type="NCBI Taxonomy" id="93625"/>
    <lineage>
        <taxon>Eukaryota</taxon>
        <taxon>Fungi</taxon>
        <taxon>Dikarya</taxon>
        <taxon>Basidiomycota</taxon>
        <taxon>Agaricomycotina</taxon>
        <taxon>Agaricomycetes</taxon>
        <taxon>Agaricomycetidae</taxon>
        <taxon>Agaricales</taxon>
        <taxon>Agaricineae</taxon>
        <taxon>Strophariaceae</taxon>
        <taxon>Psilocybe</taxon>
    </lineage>
</organism>
<comment type="caution">
    <text evidence="7">The sequence shown here is derived from an EMBL/GenBank/DDBJ whole genome shotgun (WGS) entry which is preliminary data.</text>
</comment>
<keyword evidence="8" id="KW-1185">Reference proteome</keyword>
<dbReference type="Gene3D" id="3.40.1810.10">
    <property type="entry name" value="Transcription factor, MADS-box"/>
    <property type="match status" value="1"/>
</dbReference>
<evidence type="ECO:0000313" key="8">
    <source>
        <dbReference type="Proteomes" id="UP000283269"/>
    </source>
</evidence>
<evidence type="ECO:0000256" key="1">
    <source>
        <dbReference type="ARBA" id="ARBA00004123"/>
    </source>
</evidence>
<evidence type="ECO:0000256" key="4">
    <source>
        <dbReference type="ARBA" id="ARBA00023163"/>
    </source>
</evidence>
<proteinExistence type="predicted"/>
<evidence type="ECO:0000256" key="3">
    <source>
        <dbReference type="ARBA" id="ARBA00023125"/>
    </source>
</evidence>
<feature type="domain" description="MADS-box" evidence="6">
    <location>
        <begin position="1"/>
        <end position="40"/>
    </location>
</feature>
<dbReference type="OrthoDB" id="1898716at2759"/>
<sequence>MLEQNCSVTFLKHKHGPFKKAYKLEVLCSIDVTGIIFKDRPGHKIKLHKYSSCDILNIVQRLLRRLSGAAAKFDADGDGDNNMVEDEDEDVPVHLFKWRRADPKLLLPDADSN</sequence>
<keyword evidence="5" id="KW-0539">Nucleus</keyword>
<dbReference type="EMBL" id="NHYD01003585">
    <property type="protein sequence ID" value="PPQ75739.1"/>
    <property type="molecule type" value="Genomic_DNA"/>
</dbReference>
<dbReference type="STRING" id="93625.A0A409WB72"/>
<feature type="non-terminal residue" evidence="7">
    <location>
        <position position="113"/>
    </location>
</feature>
<dbReference type="PROSITE" id="PS50066">
    <property type="entry name" value="MADS_BOX_2"/>
    <property type="match status" value="1"/>
</dbReference>
<keyword evidence="2" id="KW-0805">Transcription regulation</keyword>
<dbReference type="Proteomes" id="UP000283269">
    <property type="component" value="Unassembled WGS sequence"/>
</dbReference>
<dbReference type="GO" id="GO:0046983">
    <property type="term" value="F:protein dimerization activity"/>
    <property type="evidence" value="ECO:0007669"/>
    <property type="project" value="InterPro"/>
</dbReference>
<dbReference type="GO" id="GO:0045944">
    <property type="term" value="P:positive regulation of transcription by RNA polymerase II"/>
    <property type="evidence" value="ECO:0007669"/>
    <property type="project" value="UniProtKB-ARBA"/>
</dbReference>
<accession>A0A409WB72</accession>
<reference evidence="7 8" key="1">
    <citation type="journal article" date="2018" name="Evol. Lett.">
        <title>Horizontal gene cluster transfer increased hallucinogenic mushroom diversity.</title>
        <authorList>
            <person name="Reynolds H.T."/>
            <person name="Vijayakumar V."/>
            <person name="Gluck-Thaler E."/>
            <person name="Korotkin H.B."/>
            <person name="Matheny P.B."/>
            <person name="Slot J.C."/>
        </authorList>
    </citation>
    <scope>NUCLEOTIDE SEQUENCE [LARGE SCALE GENOMIC DNA]</scope>
    <source>
        <strain evidence="7 8">2631</strain>
    </source>
</reference>
<dbReference type="InParanoid" id="A0A409WB72"/>